<feature type="transmembrane region" description="Helical" evidence="1">
    <location>
        <begin position="101"/>
        <end position="123"/>
    </location>
</feature>
<evidence type="ECO:0000313" key="2">
    <source>
        <dbReference type="EMBL" id="KAB1064883.1"/>
    </source>
</evidence>
<name>A0A6N6M5T0_9FLAO</name>
<keyword evidence="3" id="KW-1185">Reference proteome</keyword>
<keyword evidence="1" id="KW-1133">Transmembrane helix</keyword>
<reference evidence="2 3" key="1">
    <citation type="submission" date="2019-09" db="EMBL/GenBank/DDBJ databases">
        <title>Genomes of Cryomorphaceae.</title>
        <authorList>
            <person name="Bowman J.P."/>
        </authorList>
    </citation>
    <scope>NUCLEOTIDE SEQUENCE [LARGE SCALE GENOMIC DNA]</scope>
    <source>
        <strain evidence="2 3">KCTC 52047</strain>
    </source>
</reference>
<keyword evidence="1" id="KW-0812">Transmembrane</keyword>
<dbReference type="RefSeq" id="WP_151167203.1">
    <property type="nucleotide sequence ID" value="NZ_WACR01000004.1"/>
</dbReference>
<organism evidence="2 3">
    <name type="scientific">Salibacter halophilus</name>
    <dbReference type="NCBI Taxonomy" id="1803916"/>
    <lineage>
        <taxon>Bacteria</taxon>
        <taxon>Pseudomonadati</taxon>
        <taxon>Bacteroidota</taxon>
        <taxon>Flavobacteriia</taxon>
        <taxon>Flavobacteriales</taxon>
        <taxon>Salibacteraceae</taxon>
        <taxon>Salibacter</taxon>
    </lineage>
</organism>
<feature type="transmembrane region" description="Helical" evidence="1">
    <location>
        <begin position="7"/>
        <end position="26"/>
    </location>
</feature>
<feature type="transmembrane region" description="Helical" evidence="1">
    <location>
        <begin position="69"/>
        <end position="89"/>
    </location>
</feature>
<dbReference type="Proteomes" id="UP000435357">
    <property type="component" value="Unassembled WGS sequence"/>
</dbReference>
<dbReference type="OrthoDB" id="1118692at2"/>
<keyword evidence="1" id="KW-0472">Membrane</keyword>
<protein>
    <recommendedName>
        <fullName evidence="4">2TM domain-containing protein</fullName>
    </recommendedName>
</protein>
<accession>A0A6N6M5T0</accession>
<sequence>MKVFTKNLIYFIISMTILTVIFRYTLSSMLDAKLFWEVWIMATAYGLGAFFLGWYFGKKDGNDLPLYDIGFRFHFATYLICNVIGELWLLSDFHSKYENIFTVHLTALIWGAFLAIHFIFFLISRKKAINGIKKTEIFE</sequence>
<proteinExistence type="predicted"/>
<gene>
    <name evidence="2" type="ORF">F3059_05885</name>
</gene>
<evidence type="ECO:0000256" key="1">
    <source>
        <dbReference type="SAM" id="Phobius"/>
    </source>
</evidence>
<evidence type="ECO:0008006" key="4">
    <source>
        <dbReference type="Google" id="ProtNLM"/>
    </source>
</evidence>
<dbReference type="AlphaFoldDB" id="A0A6N6M5T0"/>
<comment type="caution">
    <text evidence="2">The sequence shown here is derived from an EMBL/GenBank/DDBJ whole genome shotgun (WGS) entry which is preliminary data.</text>
</comment>
<feature type="transmembrane region" description="Helical" evidence="1">
    <location>
        <begin position="38"/>
        <end position="57"/>
    </location>
</feature>
<evidence type="ECO:0000313" key="3">
    <source>
        <dbReference type="Proteomes" id="UP000435357"/>
    </source>
</evidence>
<dbReference type="EMBL" id="WACR01000004">
    <property type="protein sequence ID" value="KAB1064883.1"/>
    <property type="molecule type" value="Genomic_DNA"/>
</dbReference>